<dbReference type="Proteomes" id="UP000001812">
    <property type="component" value="Chromosome II"/>
</dbReference>
<proteinExistence type="predicted"/>
<dbReference type="RefSeq" id="WP_004528214.1">
    <property type="nucleotide sequence ID" value="NZ_CM000833.1"/>
</dbReference>
<evidence type="ECO:0000256" key="1">
    <source>
        <dbReference type="SAM" id="MobiDB-lite"/>
    </source>
</evidence>
<dbReference type="HOGENOM" id="CLU_2551772_0_0_4"/>
<organism evidence="2">
    <name type="scientific">Burkholderia pseudomallei 1710a</name>
    <dbReference type="NCBI Taxonomy" id="320371"/>
    <lineage>
        <taxon>Bacteria</taxon>
        <taxon>Pseudomonadati</taxon>
        <taxon>Pseudomonadota</taxon>
        <taxon>Betaproteobacteria</taxon>
        <taxon>Burkholderiales</taxon>
        <taxon>Burkholderiaceae</taxon>
        <taxon>Burkholderia</taxon>
        <taxon>pseudomallei group</taxon>
    </lineage>
</organism>
<name>A0A0E1VV42_BURPE</name>
<accession>A0A0E1VV42</accession>
<reference evidence="2" key="1">
    <citation type="submission" date="2009-05" db="EMBL/GenBank/DDBJ databases">
        <authorList>
            <person name="Harkins D.M."/>
            <person name="DeShazer D."/>
            <person name="Woods D.E."/>
            <person name="Brinkac L.M."/>
            <person name="Brown K.A."/>
            <person name="Hung G.C."/>
            <person name="Tuanyok A."/>
            <person name="Zhang B."/>
            <person name="Nierman W.C."/>
        </authorList>
    </citation>
    <scope>NUCLEOTIDE SEQUENCE [LARGE SCALE GENOMIC DNA]</scope>
    <source>
        <strain evidence="2">1710a</strain>
    </source>
</reference>
<protein>
    <submittedName>
        <fullName evidence="2">Uncharacterized protein</fullName>
    </submittedName>
</protein>
<sequence length="82" mass="9223">MFPIWIIDFFSFLFIGGPIEPPHSLCIRTRHFVERPSPRGRAGAAAAPHATGRGRARRGVGPPARPFPWNRAIEQPTIFMKM</sequence>
<dbReference type="AlphaFoldDB" id="A0A0E1VV42"/>
<gene>
    <name evidence="2" type="ORF">BURPS1710A_A0479</name>
</gene>
<feature type="compositionally biased region" description="Low complexity" evidence="1">
    <location>
        <begin position="39"/>
        <end position="51"/>
    </location>
</feature>
<dbReference type="EMBL" id="CM000833">
    <property type="protein sequence ID" value="EET03851.1"/>
    <property type="molecule type" value="Genomic_DNA"/>
</dbReference>
<evidence type="ECO:0000313" key="2">
    <source>
        <dbReference type="EMBL" id="EET03851.1"/>
    </source>
</evidence>
<feature type="region of interest" description="Disordered" evidence="1">
    <location>
        <begin position="37"/>
        <end position="69"/>
    </location>
</feature>